<name>A0A0F7U018_PENBI</name>
<protein>
    <recommendedName>
        <fullName evidence="6">Tat pathway signal sequence</fullName>
    </recommendedName>
</protein>
<comment type="pathway">
    <text evidence="1">Mycotoxin biosynthesis.</text>
</comment>
<keyword evidence="3" id="KW-0472">Membrane</keyword>
<dbReference type="Pfam" id="PF11807">
    <property type="entry name" value="UstYa"/>
    <property type="match status" value="1"/>
</dbReference>
<dbReference type="InterPro" id="IPR021765">
    <property type="entry name" value="UstYa-like"/>
</dbReference>
<accession>A0A0F7U018</accession>
<dbReference type="Proteomes" id="UP000042958">
    <property type="component" value="Unassembled WGS sequence"/>
</dbReference>
<gene>
    <name evidence="4" type="ORF">PMG11_09186</name>
</gene>
<evidence type="ECO:0000256" key="3">
    <source>
        <dbReference type="SAM" id="Phobius"/>
    </source>
</evidence>
<keyword evidence="5" id="KW-1185">Reference proteome</keyword>
<dbReference type="OrthoDB" id="3687641at2759"/>
<dbReference type="EMBL" id="CDHK01000008">
    <property type="protein sequence ID" value="CEJ60617.1"/>
    <property type="molecule type" value="Genomic_DNA"/>
</dbReference>
<evidence type="ECO:0000256" key="2">
    <source>
        <dbReference type="ARBA" id="ARBA00035112"/>
    </source>
</evidence>
<evidence type="ECO:0000313" key="5">
    <source>
        <dbReference type="Proteomes" id="UP000042958"/>
    </source>
</evidence>
<organism evidence="4 5">
    <name type="scientific">Penicillium brasilianum</name>
    <dbReference type="NCBI Taxonomy" id="104259"/>
    <lineage>
        <taxon>Eukaryota</taxon>
        <taxon>Fungi</taxon>
        <taxon>Dikarya</taxon>
        <taxon>Ascomycota</taxon>
        <taxon>Pezizomycotina</taxon>
        <taxon>Eurotiomycetes</taxon>
        <taxon>Eurotiomycetidae</taxon>
        <taxon>Eurotiales</taxon>
        <taxon>Aspergillaceae</taxon>
        <taxon>Penicillium</taxon>
    </lineage>
</organism>
<evidence type="ECO:0000256" key="1">
    <source>
        <dbReference type="ARBA" id="ARBA00004685"/>
    </source>
</evidence>
<comment type="similarity">
    <text evidence="2">Belongs to the ustYa family.</text>
</comment>
<keyword evidence="3" id="KW-0812">Transmembrane</keyword>
<dbReference type="GO" id="GO:0043386">
    <property type="term" value="P:mycotoxin biosynthetic process"/>
    <property type="evidence" value="ECO:0007669"/>
    <property type="project" value="InterPro"/>
</dbReference>
<dbReference type="PANTHER" id="PTHR33365:SF4">
    <property type="entry name" value="CYCLOCHLOROTINE BIOSYNTHESIS PROTEIN O"/>
    <property type="match status" value="1"/>
</dbReference>
<proteinExistence type="inferred from homology"/>
<sequence>MNKFSFAPRNITWLWNGKPNPVYAHLDLEDGEEGVSRRDEVIRTPFSSSQRGSNLRQYSTVLFCLILVVGSLMASFYLGQRLAINEHQSVHLRSDLIWGEVPLRKVRWINDERFMKTDPTKGRFFSNKAGNWTVWDEIHRGSWIQLSPSESQGISGGLPLSLYSENGTWPNGKEGYVPSVLHQLHCVGMMNHWKIQLMDGIILDKETLGHMGHCVEFIRHAILCFGDTTLEKPADHSQFVHVDYESSEHLCRDWSYISAQFWDSSIDFVWGTEKPMTVFENVDAAKGNPQGPTITPDEMA</sequence>
<dbReference type="PANTHER" id="PTHR33365">
    <property type="entry name" value="YALI0B05434P"/>
    <property type="match status" value="1"/>
</dbReference>
<keyword evidence="3" id="KW-1133">Transmembrane helix</keyword>
<evidence type="ECO:0008006" key="6">
    <source>
        <dbReference type="Google" id="ProtNLM"/>
    </source>
</evidence>
<reference evidence="5" key="1">
    <citation type="journal article" date="2015" name="Genome Announc.">
        <title>Draft genome sequence of the fungus Penicillium brasilianum MG11.</title>
        <authorList>
            <person name="Horn F."/>
            <person name="Linde J."/>
            <person name="Mattern D.J."/>
            <person name="Walther G."/>
            <person name="Guthke R."/>
            <person name="Brakhage A.A."/>
            <person name="Valiante V."/>
        </authorList>
    </citation>
    <scope>NUCLEOTIDE SEQUENCE [LARGE SCALE GENOMIC DNA]</scope>
    <source>
        <strain evidence="5">MG11</strain>
    </source>
</reference>
<evidence type="ECO:0000313" key="4">
    <source>
        <dbReference type="EMBL" id="CEJ60617.1"/>
    </source>
</evidence>
<dbReference type="AlphaFoldDB" id="A0A0F7U018"/>
<dbReference type="STRING" id="104259.A0A0F7U018"/>
<feature type="transmembrane region" description="Helical" evidence="3">
    <location>
        <begin position="58"/>
        <end position="78"/>
    </location>
</feature>